<feature type="signal peptide" evidence="10">
    <location>
        <begin position="1"/>
        <end position="27"/>
    </location>
</feature>
<evidence type="ECO:0000256" key="7">
    <source>
        <dbReference type="ARBA" id="ARBA00022729"/>
    </source>
</evidence>
<dbReference type="UniPathway" id="UPA00545">
    <property type="reaction ID" value="UER00823"/>
</dbReference>
<feature type="domain" description="Pectinesterase catalytic" evidence="11">
    <location>
        <begin position="627"/>
        <end position="897"/>
    </location>
</feature>
<name>A0A498KSJ8_MALDO</name>
<evidence type="ECO:0000259" key="12">
    <source>
        <dbReference type="Pfam" id="PF13456"/>
    </source>
</evidence>
<sequence>MAGKNKCMVVHAALIMTILLSATIAMADDNTPVPAALSQVNTWFNNNVKPYTQRQKTLDPAVVTAEAGQKVIKVMQDGKGNFKTVTDAINSIPAGNTKRVIVYIGSGEYKEKITIPRNKPFVTLYGSPTNMPILTFDGTAQKYGTVNSATVIAESDYFVAANLIIKNSSPRPDGKRVGAQAVALRVSGNKAALYNCKLFGFQDTLCDDRGNHLFKDCYIEGTVDFIWGSGKSLYLNTELHVLGDNGITVITAQARDSDSEDTGYSFVHCKITGTGIGTYLGRAWRARPQVVYAYTNMTKVVNPAGWSNDNHSERDKTVSYGEYKCMGPGSSKNNKRNLSKELTDEQAKRFISLGYIQGSKWLLPPPNPKGQFSVLDAVGGVGVIIWNAVGDFIAATALKLTGITSLVLAEIAAACEAALFAHQWQNEQVILEGDALLVIAAIQNNLAANHGPFGHLMDDTRRILQSFQLWKANFGPFGHLMDDTRRILQSFQLWKANFVLRDANTVAHRLARFSLTLEHPVSWFEDPLDIIFDLILEDICWCGTLFFPSFGKMAGKTPCMFINASLMIITILLTSSTAAIADDTIPIPSDSSQVASWFDNNVKTYNERKSTLDPALVAAEHAPQVIKVMQYGGGNFKTITDAINSIPAGNTKRMFVYIKGGVYNEKITIPHNKPFVTFYGSPKSMPNITFDGTAQKYGTVYSGTLIVESDYFRAVNLVIINSAPEPDGIREGAQAVAVQISGNKAAFYNCKMIGYQDTLYDYKGLHLFKDCFIQGTVDFIFRKGKPLYLVLITAQQRDSASEDSGFSFVHCKITGTTYARRTYLGRAWGSSPNVVVAYTDIADIVHPERWSDFGHPERESNLFYGEYNNWGQGSNITSQARYTRKLSDAEAKPFISLGNIQGSKWLLPQ</sequence>
<feature type="domain" description="Pectinesterase catalytic" evidence="11">
    <location>
        <begin position="73"/>
        <end position="358"/>
    </location>
</feature>
<dbReference type="GO" id="GO:0045490">
    <property type="term" value="P:pectin catabolic process"/>
    <property type="evidence" value="ECO:0007669"/>
    <property type="project" value="UniProtKB-UniPathway"/>
</dbReference>
<dbReference type="GO" id="GO:0004523">
    <property type="term" value="F:RNA-DNA hybrid ribonuclease activity"/>
    <property type="evidence" value="ECO:0007669"/>
    <property type="project" value="InterPro"/>
</dbReference>
<dbReference type="AlphaFoldDB" id="A0A498KSJ8"/>
<keyword evidence="6" id="KW-0964">Secreted</keyword>
<dbReference type="GO" id="GO:0042545">
    <property type="term" value="P:cell wall modification"/>
    <property type="evidence" value="ECO:0007669"/>
    <property type="project" value="InterPro"/>
</dbReference>
<comment type="pathway">
    <text evidence="2">Glycan metabolism; pectin degradation; 2-dehydro-3-deoxy-D-gluconate from pectin: step 1/5.</text>
</comment>
<dbReference type="Pfam" id="PF13456">
    <property type="entry name" value="RVT_3"/>
    <property type="match status" value="1"/>
</dbReference>
<organism evidence="13 14">
    <name type="scientific">Malus domestica</name>
    <name type="common">Apple</name>
    <name type="synonym">Pyrus malus</name>
    <dbReference type="NCBI Taxonomy" id="3750"/>
    <lineage>
        <taxon>Eukaryota</taxon>
        <taxon>Viridiplantae</taxon>
        <taxon>Streptophyta</taxon>
        <taxon>Embryophyta</taxon>
        <taxon>Tracheophyta</taxon>
        <taxon>Spermatophyta</taxon>
        <taxon>Magnoliopsida</taxon>
        <taxon>eudicotyledons</taxon>
        <taxon>Gunneridae</taxon>
        <taxon>Pentapetalae</taxon>
        <taxon>rosids</taxon>
        <taxon>fabids</taxon>
        <taxon>Rosales</taxon>
        <taxon>Rosaceae</taxon>
        <taxon>Amygdaloideae</taxon>
        <taxon>Maleae</taxon>
        <taxon>Malus</taxon>
    </lineage>
</organism>
<dbReference type="InterPro" id="IPR000070">
    <property type="entry name" value="Pectinesterase_cat"/>
</dbReference>
<gene>
    <name evidence="13" type="ORF">DVH24_022809</name>
</gene>
<dbReference type="Proteomes" id="UP000290289">
    <property type="component" value="Chromosome 1"/>
</dbReference>
<dbReference type="Pfam" id="PF01095">
    <property type="entry name" value="Pectinesterase"/>
    <property type="match status" value="2"/>
</dbReference>
<keyword evidence="9" id="KW-0063">Aspartyl esterase</keyword>
<dbReference type="InterPro" id="IPR018040">
    <property type="entry name" value="Pectinesterase_Tyr_AS"/>
</dbReference>
<dbReference type="GO" id="GO:0030599">
    <property type="term" value="F:pectinesterase activity"/>
    <property type="evidence" value="ECO:0007669"/>
    <property type="project" value="UniProtKB-EC"/>
</dbReference>
<evidence type="ECO:0000256" key="9">
    <source>
        <dbReference type="ARBA" id="ARBA00023085"/>
    </source>
</evidence>
<dbReference type="InterPro" id="IPR036397">
    <property type="entry name" value="RNaseH_sf"/>
</dbReference>
<dbReference type="PANTHER" id="PTHR31321:SF87">
    <property type="entry name" value="PECTINESTERASE 63-RELATED"/>
    <property type="match status" value="1"/>
</dbReference>
<keyword evidence="14" id="KW-1185">Reference proteome</keyword>
<evidence type="ECO:0000256" key="4">
    <source>
        <dbReference type="ARBA" id="ARBA00013229"/>
    </source>
</evidence>
<evidence type="ECO:0000256" key="2">
    <source>
        <dbReference type="ARBA" id="ARBA00005184"/>
    </source>
</evidence>
<evidence type="ECO:0000256" key="8">
    <source>
        <dbReference type="ARBA" id="ARBA00022801"/>
    </source>
</evidence>
<evidence type="ECO:0000313" key="13">
    <source>
        <dbReference type="EMBL" id="RXI08665.1"/>
    </source>
</evidence>
<evidence type="ECO:0000256" key="5">
    <source>
        <dbReference type="ARBA" id="ARBA00022512"/>
    </source>
</evidence>
<protein>
    <recommendedName>
        <fullName evidence="4">pectinesterase</fullName>
        <ecNumber evidence="4">3.1.1.11</ecNumber>
    </recommendedName>
</protein>
<accession>A0A498KSJ8</accession>
<feature type="domain" description="RNase H type-1" evidence="12">
    <location>
        <begin position="367"/>
        <end position="470"/>
    </location>
</feature>
<comment type="similarity">
    <text evidence="3">Belongs to the pectinesterase family.</text>
</comment>
<dbReference type="PANTHER" id="PTHR31321">
    <property type="entry name" value="ACYL-COA THIOESTER HYDROLASE YBHC-RELATED"/>
    <property type="match status" value="1"/>
</dbReference>
<dbReference type="PROSITE" id="PS00800">
    <property type="entry name" value="PECTINESTERASE_1"/>
    <property type="match status" value="1"/>
</dbReference>
<dbReference type="SUPFAM" id="SSF51126">
    <property type="entry name" value="Pectin lyase-like"/>
    <property type="match status" value="2"/>
</dbReference>
<evidence type="ECO:0000259" key="11">
    <source>
        <dbReference type="Pfam" id="PF01095"/>
    </source>
</evidence>
<feature type="chain" id="PRO_5019811546" description="pectinesterase" evidence="10">
    <location>
        <begin position="28"/>
        <end position="909"/>
    </location>
</feature>
<evidence type="ECO:0000256" key="1">
    <source>
        <dbReference type="ARBA" id="ARBA00004191"/>
    </source>
</evidence>
<dbReference type="STRING" id="3750.A0A498KSJ8"/>
<keyword evidence="8" id="KW-0378">Hydrolase</keyword>
<evidence type="ECO:0000256" key="3">
    <source>
        <dbReference type="ARBA" id="ARBA00008891"/>
    </source>
</evidence>
<comment type="caution">
    <text evidence="13">The sequence shown here is derived from an EMBL/GenBank/DDBJ whole genome shotgun (WGS) entry which is preliminary data.</text>
</comment>
<evidence type="ECO:0000256" key="10">
    <source>
        <dbReference type="SAM" id="SignalP"/>
    </source>
</evidence>
<evidence type="ECO:0000256" key="6">
    <source>
        <dbReference type="ARBA" id="ARBA00022525"/>
    </source>
</evidence>
<dbReference type="InterPro" id="IPR011050">
    <property type="entry name" value="Pectin_lyase_fold/virulence"/>
</dbReference>
<dbReference type="InterPro" id="IPR012334">
    <property type="entry name" value="Pectin_lyas_fold"/>
</dbReference>
<dbReference type="EMBL" id="RDQH01000327">
    <property type="protein sequence ID" value="RXI08665.1"/>
    <property type="molecule type" value="Genomic_DNA"/>
</dbReference>
<dbReference type="Gene3D" id="2.160.20.10">
    <property type="entry name" value="Single-stranded right-handed beta-helix, Pectin lyase-like"/>
    <property type="match status" value="2"/>
</dbReference>
<proteinExistence type="inferred from homology"/>
<keyword evidence="5" id="KW-0134">Cell wall</keyword>
<evidence type="ECO:0000313" key="14">
    <source>
        <dbReference type="Proteomes" id="UP000290289"/>
    </source>
</evidence>
<keyword evidence="7 10" id="KW-0732">Signal</keyword>
<dbReference type="EC" id="3.1.1.11" evidence="4"/>
<dbReference type="InterPro" id="IPR002156">
    <property type="entry name" value="RNaseH_domain"/>
</dbReference>
<dbReference type="Gene3D" id="3.30.420.10">
    <property type="entry name" value="Ribonuclease H-like superfamily/Ribonuclease H"/>
    <property type="match status" value="1"/>
</dbReference>
<dbReference type="GO" id="GO:0003676">
    <property type="term" value="F:nucleic acid binding"/>
    <property type="evidence" value="ECO:0007669"/>
    <property type="project" value="InterPro"/>
</dbReference>
<comment type="subcellular location">
    <subcellularLocation>
        <location evidence="1">Secreted</location>
        <location evidence="1">Cell wall</location>
    </subcellularLocation>
</comment>
<reference evidence="13 14" key="1">
    <citation type="submission" date="2018-10" db="EMBL/GenBank/DDBJ databases">
        <title>A high-quality apple genome assembly.</title>
        <authorList>
            <person name="Hu J."/>
        </authorList>
    </citation>
    <scope>NUCLEOTIDE SEQUENCE [LARGE SCALE GENOMIC DNA]</scope>
    <source>
        <strain evidence="14">cv. HFTH1</strain>
        <tissue evidence="13">Young leaf</tissue>
    </source>
</reference>
<dbReference type="FunFam" id="2.160.20.10:FF:000008">
    <property type="entry name" value="Pectinesterase"/>
    <property type="match status" value="2"/>
</dbReference>